<evidence type="ECO:0008006" key="3">
    <source>
        <dbReference type="Google" id="ProtNLM"/>
    </source>
</evidence>
<protein>
    <recommendedName>
        <fullName evidence="3">Glycosyl transferase family 1 domain-containing protein</fullName>
    </recommendedName>
</protein>
<evidence type="ECO:0000313" key="1">
    <source>
        <dbReference type="EMBL" id="KKS43280.1"/>
    </source>
</evidence>
<reference evidence="1 2" key="1">
    <citation type="journal article" date="2015" name="Nature">
        <title>rRNA introns, odd ribosomes, and small enigmatic genomes across a large radiation of phyla.</title>
        <authorList>
            <person name="Brown C.T."/>
            <person name="Hug L.A."/>
            <person name="Thomas B.C."/>
            <person name="Sharon I."/>
            <person name="Castelle C.J."/>
            <person name="Singh A."/>
            <person name="Wilkins M.J."/>
            <person name="Williams K.H."/>
            <person name="Banfield J.F."/>
        </authorList>
    </citation>
    <scope>NUCLEOTIDE SEQUENCE [LARGE SCALE GENOMIC DNA]</scope>
</reference>
<dbReference type="AlphaFoldDB" id="A0A0G0Z3H7"/>
<comment type="caution">
    <text evidence="1">The sequence shown here is derived from an EMBL/GenBank/DDBJ whole genome shotgun (WGS) entry which is preliminary data.</text>
</comment>
<accession>A0A0G0Z3H7</accession>
<dbReference type="EMBL" id="LCDA01000001">
    <property type="protein sequence ID" value="KKS43280.1"/>
    <property type="molecule type" value="Genomic_DNA"/>
</dbReference>
<dbReference type="SUPFAM" id="SSF53756">
    <property type="entry name" value="UDP-Glycosyltransferase/glycogen phosphorylase"/>
    <property type="match status" value="1"/>
</dbReference>
<gene>
    <name evidence="1" type="ORF">UV06_C0001G0014</name>
</gene>
<dbReference type="Gene3D" id="3.40.50.2000">
    <property type="entry name" value="Glycogen Phosphorylase B"/>
    <property type="match status" value="1"/>
</dbReference>
<organism evidence="1 2">
    <name type="scientific">Candidatus Collierbacteria bacterium GW2011_GWA2_42_17</name>
    <dbReference type="NCBI Taxonomy" id="1618378"/>
    <lineage>
        <taxon>Bacteria</taxon>
        <taxon>Candidatus Collieribacteriota</taxon>
    </lineage>
</organism>
<proteinExistence type="predicted"/>
<sequence>MKIVFIEPNLKTVSGHVYEATRALFNYIKNQNEPQSFFVSHKDANNDVIKNLPGIIPGYSLSCFEGGDDEVVISNLKNLVKNHDLTKNDVIVFLTGHLREVRVTNEIVKNNLNSPQFIIQIHQYYPPFPEADMILDEDVNGKLENEYRKIFNKIDHNKVNIVITPVKALADKIFSVTDYFPKLFPVPFASMQFPIKYNADSIKIGFFGDGRKEKGILDFMRFVDVSKNNERYNFTVQIQNPRGFSDEEKAELNNLINKIEVNENVTILRGPLPSSEYYKNLCNCDIVCILHDPKHYSIRLSGIAVECGILGIPVIVRIGSSAGNWISEEKLFGELIHNDDFDGPIKRLHSKILEVENVRKVNKLSEKWKSEYSAENYFNNYLLPLITE</sequence>
<evidence type="ECO:0000313" key="2">
    <source>
        <dbReference type="Proteomes" id="UP000033854"/>
    </source>
</evidence>
<dbReference type="Proteomes" id="UP000033854">
    <property type="component" value="Unassembled WGS sequence"/>
</dbReference>
<name>A0A0G0Z3H7_9BACT</name>